<keyword evidence="7" id="KW-1185">Reference proteome</keyword>
<comment type="caution">
    <text evidence="6">The sequence shown here is derived from an EMBL/GenBank/DDBJ whole genome shotgun (WGS) entry which is preliminary data.</text>
</comment>
<keyword evidence="3" id="KW-0813">Transport</keyword>
<name>A0A7V7QIY2_9FIRM</name>
<comment type="subcellular location">
    <subcellularLocation>
        <location evidence="1">Cell envelope</location>
    </subcellularLocation>
</comment>
<reference evidence="6 7" key="1">
    <citation type="submission" date="2019-09" db="EMBL/GenBank/DDBJ databases">
        <authorList>
            <person name="Valk L.C."/>
        </authorList>
    </citation>
    <scope>NUCLEOTIDE SEQUENCE [LARGE SCALE GENOMIC DNA]</scope>
    <source>
        <strain evidence="6">GalUA</strain>
    </source>
</reference>
<dbReference type="SUPFAM" id="SSF53850">
    <property type="entry name" value="Periplasmic binding protein-like II"/>
    <property type="match status" value="1"/>
</dbReference>
<dbReference type="Proteomes" id="UP000461768">
    <property type="component" value="Unassembled WGS sequence"/>
</dbReference>
<accession>A0A7V7QIY2</accession>
<dbReference type="PANTHER" id="PTHR43649:SF31">
    <property type="entry name" value="SN-GLYCEROL-3-PHOSPHATE-BINDING PERIPLASMIC PROTEIN UGPB"/>
    <property type="match status" value="1"/>
</dbReference>
<comment type="similarity">
    <text evidence="2">Belongs to the bacterial solute-binding protein 1 family.</text>
</comment>
<evidence type="ECO:0000256" key="1">
    <source>
        <dbReference type="ARBA" id="ARBA00004196"/>
    </source>
</evidence>
<dbReference type="AlphaFoldDB" id="A0A7V7QIY2"/>
<organism evidence="6 7">
    <name type="scientific">Candidatus Galacturonatibacter soehngenii</name>
    <dbReference type="NCBI Taxonomy" id="2307010"/>
    <lineage>
        <taxon>Bacteria</taxon>
        <taxon>Bacillati</taxon>
        <taxon>Bacillota</taxon>
        <taxon>Clostridia</taxon>
        <taxon>Lachnospirales</taxon>
        <taxon>Lachnospiraceae</taxon>
        <taxon>Candidatus Galacturonatibacter</taxon>
    </lineage>
</organism>
<protein>
    <submittedName>
        <fullName evidence="6">ABC transporter substrate-binding protein</fullName>
    </submittedName>
</protein>
<dbReference type="Pfam" id="PF13416">
    <property type="entry name" value="SBP_bac_8"/>
    <property type="match status" value="1"/>
</dbReference>
<sequence>MKKRIGSLLLSTTMLLGVLAGCSSEAGTKTTEADVKESVATTSTNLEAEKTLESNQSQSTSAGTKEATITFWHSMGGVNGEAIQFLVDKFNEENTNGITVLAEYQGSYDDAINKLKSAQIGNMGADLVQIYDIGTRFMIDSGWVVPMQELIDADSYDITQIEPNIAAYYTIDNKLYSMPFNSSTPILYYNKAIFDKAGITSIPTSFSEIESISSQLMKEGGASEAIALGIYGWFFEQFICKQQLNYVNNDNGRSDAATSVEFDFNGGALNIVKAWKALAEKGYAPNVGRGGDNAITEFSAGKAAMTLGSTASLKQILTDVDGAFEVGTAYFPKIKDTDKGGVSIGGGSLWALNNQDDAKKMATWEFIKFLVSPQSQAYWNAQTGYFPITTKAQEEQVFKDNIEKYPQFMTAIDQLHDSSPSCAGALLSVFPEARQIVETEIENMINGLHNEEEAVAKMATDINRAIEEYNLLNYE</sequence>
<dbReference type="OrthoDB" id="383712at2"/>
<reference evidence="6 7" key="2">
    <citation type="submission" date="2020-02" db="EMBL/GenBank/DDBJ databases">
        <title>Candidatus Galacturonibacter soehngenii shows hetero-acetogenic catabolism of galacturonic acid but lacks a canonical carbon monoxide dehydrogenase/acetyl-CoA synthase complex.</title>
        <authorList>
            <person name="Diender M."/>
            <person name="Stouten G.R."/>
            <person name="Petersen J.F."/>
            <person name="Nielsen P.H."/>
            <person name="Dueholm M.S."/>
            <person name="Pronk J.T."/>
            <person name="Van Loosdrecht M.C.M."/>
        </authorList>
    </citation>
    <scope>NUCLEOTIDE SEQUENCE [LARGE SCALE GENOMIC DNA]</scope>
    <source>
        <strain evidence="6">GalUA</strain>
    </source>
</reference>
<dbReference type="InterPro" id="IPR006059">
    <property type="entry name" value="SBP"/>
</dbReference>
<evidence type="ECO:0000313" key="6">
    <source>
        <dbReference type="EMBL" id="KAB1437513.1"/>
    </source>
</evidence>
<dbReference type="RefSeq" id="WP_151143943.1">
    <property type="nucleotide sequence ID" value="NZ_WAGX01000005.1"/>
</dbReference>
<dbReference type="EMBL" id="WAGX01000005">
    <property type="protein sequence ID" value="KAB1437513.1"/>
    <property type="molecule type" value="Genomic_DNA"/>
</dbReference>
<dbReference type="PROSITE" id="PS51257">
    <property type="entry name" value="PROKAR_LIPOPROTEIN"/>
    <property type="match status" value="1"/>
</dbReference>
<dbReference type="InterPro" id="IPR050490">
    <property type="entry name" value="Bact_solute-bd_prot1"/>
</dbReference>
<dbReference type="CDD" id="cd14748">
    <property type="entry name" value="PBP2_UgpB"/>
    <property type="match status" value="1"/>
</dbReference>
<feature type="chain" id="PRO_5031212268" evidence="5">
    <location>
        <begin position="27"/>
        <end position="475"/>
    </location>
</feature>
<evidence type="ECO:0000256" key="3">
    <source>
        <dbReference type="ARBA" id="ARBA00022448"/>
    </source>
</evidence>
<evidence type="ECO:0000256" key="5">
    <source>
        <dbReference type="SAM" id="SignalP"/>
    </source>
</evidence>
<dbReference type="Gene3D" id="3.40.190.10">
    <property type="entry name" value="Periplasmic binding protein-like II"/>
    <property type="match status" value="2"/>
</dbReference>
<evidence type="ECO:0000256" key="4">
    <source>
        <dbReference type="ARBA" id="ARBA00022729"/>
    </source>
</evidence>
<feature type="signal peptide" evidence="5">
    <location>
        <begin position="1"/>
        <end position="26"/>
    </location>
</feature>
<evidence type="ECO:0000256" key="2">
    <source>
        <dbReference type="ARBA" id="ARBA00008520"/>
    </source>
</evidence>
<evidence type="ECO:0000313" key="7">
    <source>
        <dbReference type="Proteomes" id="UP000461768"/>
    </source>
</evidence>
<proteinExistence type="inferred from homology"/>
<dbReference type="PANTHER" id="PTHR43649">
    <property type="entry name" value="ARABINOSE-BINDING PROTEIN-RELATED"/>
    <property type="match status" value="1"/>
</dbReference>
<keyword evidence="4 5" id="KW-0732">Signal</keyword>
<gene>
    <name evidence="6" type="ORF">F7O84_07850</name>
</gene>
<dbReference type="GO" id="GO:0030313">
    <property type="term" value="C:cell envelope"/>
    <property type="evidence" value="ECO:0007669"/>
    <property type="project" value="UniProtKB-SubCell"/>
</dbReference>